<comment type="caution">
    <text evidence="3">The sequence shown here is derived from an EMBL/GenBank/DDBJ whole genome shotgun (WGS) entry which is preliminary data.</text>
</comment>
<evidence type="ECO:0000256" key="2">
    <source>
        <dbReference type="SAM" id="Phobius"/>
    </source>
</evidence>
<keyword evidence="2" id="KW-0812">Transmembrane</keyword>
<keyword evidence="4" id="KW-1185">Reference proteome</keyword>
<protein>
    <submittedName>
        <fullName evidence="3">Uncharacterized protein</fullName>
    </submittedName>
</protein>
<dbReference type="OrthoDB" id="9893221at2"/>
<accession>A0A3P1BTB5</accession>
<keyword evidence="2" id="KW-0472">Membrane</keyword>
<gene>
    <name evidence="3" type="ORF">EHT25_12710</name>
</gene>
<name>A0A3P1BTB5_9BACT</name>
<evidence type="ECO:0000313" key="3">
    <source>
        <dbReference type="EMBL" id="RRB04360.1"/>
    </source>
</evidence>
<keyword evidence="2" id="KW-1133">Transmembrane helix</keyword>
<proteinExistence type="predicted"/>
<evidence type="ECO:0000313" key="4">
    <source>
        <dbReference type="Proteomes" id="UP000271925"/>
    </source>
</evidence>
<evidence type="ECO:0000256" key="1">
    <source>
        <dbReference type="SAM" id="MobiDB-lite"/>
    </source>
</evidence>
<sequence length="98" mass="10849">MRKPTIVLAVLAFLTVLLVIATSGMLSILSGLATVGFGICAVCVQFAGLVDENYHWIPDYDAEMERAMRASQHRSETSFNDYRYRSSSTPHHPFSNPA</sequence>
<dbReference type="AlphaFoldDB" id="A0A3P1BTB5"/>
<dbReference type="EMBL" id="RQJO01000008">
    <property type="protein sequence ID" value="RRB04360.1"/>
    <property type="molecule type" value="Genomic_DNA"/>
</dbReference>
<feature type="transmembrane region" description="Helical" evidence="2">
    <location>
        <begin position="31"/>
        <end position="50"/>
    </location>
</feature>
<feature type="compositionally biased region" description="Polar residues" evidence="1">
    <location>
        <begin position="77"/>
        <end position="90"/>
    </location>
</feature>
<dbReference type="Proteomes" id="UP000271925">
    <property type="component" value="Unassembled WGS sequence"/>
</dbReference>
<organism evidence="3 4">
    <name type="scientific">Larkinella rosea</name>
    <dbReference type="NCBI Taxonomy" id="2025312"/>
    <lineage>
        <taxon>Bacteria</taxon>
        <taxon>Pseudomonadati</taxon>
        <taxon>Bacteroidota</taxon>
        <taxon>Cytophagia</taxon>
        <taxon>Cytophagales</taxon>
        <taxon>Spirosomataceae</taxon>
        <taxon>Larkinella</taxon>
    </lineage>
</organism>
<reference evidence="3 4" key="1">
    <citation type="submission" date="2018-11" db="EMBL/GenBank/DDBJ databases">
        <authorList>
            <person name="Zhou Z."/>
            <person name="Wang G."/>
        </authorList>
    </citation>
    <scope>NUCLEOTIDE SEQUENCE [LARGE SCALE GENOMIC DNA]</scope>
    <source>
        <strain evidence="3 4">KCTC52004</strain>
    </source>
</reference>
<feature type="region of interest" description="Disordered" evidence="1">
    <location>
        <begin position="71"/>
        <end position="98"/>
    </location>
</feature>
<dbReference type="RefSeq" id="WP_124875005.1">
    <property type="nucleotide sequence ID" value="NZ_RQJO01000008.1"/>
</dbReference>